<evidence type="ECO:0000256" key="1">
    <source>
        <dbReference type="ARBA" id="ARBA00001698"/>
    </source>
</evidence>
<evidence type="ECO:0000256" key="4">
    <source>
        <dbReference type="ARBA" id="ARBA00005189"/>
    </source>
</evidence>
<keyword evidence="15 24" id="KW-0472">Membrane</keyword>
<evidence type="ECO:0000256" key="16">
    <source>
        <dbReference type="ARBA" id="ARBA00023209"/>
    </source>
</evidence>
<dbReference type="Proteomes" id="UP000501568">
    <property type="component" value="Chromosome"/>
</dbReference>
<evidence type="ECO:0000256" key="11">
    <source>
        <dbReference type="ARBA" id="ARBA00022692"/>
    </source>
</evidence>
<feature type="transmembrane region" description="Helical" evidence="24">
    <location>
        <begin position="103"/>
        <end position="121"/>
    </location>
</feature>
<evidence type="ECO:0000256" key="8">
    <source>
        <dbReference type="ARBA" id="ARBA00022475"/>
    </source>
</evidence>
<keyword evidence="11 24" id="KW-0812">Transmembrane</keyword>
<feature type="transmembrane region" description="Helical" evidence="24">
    <location>
        <begin position="12"/>
        <end position="28"/>
    </location>
</feature>
<evidence type="ECO:0000256" key="24">
    <source>
        <dbReference type="SAM" id="Phobius"/>
    </source>
</evidence>
<comment type="similarity">
    <text evidence="5">Belongs to the CDS family.</text>
</comment>
<evidence type="ECO:0000256" key="18">
    <source>
        <dbReference type="ARBA" id="ARBA00029893"/>
    </source>
</evidence>
<keyword evidence="9" id="KW-0444">Lipid biosynthesis</keyword>
<evidence type="ECO:0000256" key="17">
    <source>
        <dbReference type="ARBA" id="ARBA00023264"/>
    </source>
</evidence>
<keyword evidence="16" id="KW-0594">Phospholipid biosynthesis</keyword>
<feature type="transmembrane region" description="Helical" evidence="24">
    <location>
        <begin position="167"/>
        <end position="189"/>
    </location>
</feature>
<evidence type="ECO:0000256" key="6">
    <source>
        <dbReference type="ARBA" id="ARBA00012487"/>
    </source>
</evidence>
<evidence type="ECO:0000256" key="22">
    <source>
        <dbReference type="ARBA" id="ARBA00032743"/>
    </source>
</evidence>
<evidence type="ECO:0000256" key="21">
    <source>
        <dbReference type="ARBA" id="ARBA00032396"/>
    </source>
</evidence>
<dbReference type="KEGG" id="spzr:G5C33_11175"/>
<keyword evidence="26" id="KW-1185">Reference proteome</keyword>
<comment type="pathway">
    <text evidence="4">Lipid metabolism.</text>
</comment>
<dbReference type="GO" id="GO:0005886">
    <property type="term" value="C:plasma membrane"/>
    <property type="evidence" value="ECO:0007669"/>
    <property type="project" value="UniProtKB-SubCell"/>
</dbReference>
<comment type="catalytic activity">
    <reaction evidence="1">
        <text>a 1,2-diacyl-sn-glycero-3-phosphate + CTP + H(+) = a CDP-1,2-diacyl-sn-glycerol + diphosphate</text>
        <dbReference type="Rhea" id="RHEA:16229"/>
        <dbReference type="ChEBI" id="CHEBI:15378"/>
        <dbReference type="ChEBI" id="CHEBI:33019"/>
        <dbReference type="ChEBI" id="CHEBI:37563"/>
        <dbReference type="ChEBI" id="CHEBI:58332"/>
        <dbReference type="ChEBI" id="CHEBI:58608"/>
        <dbReference type="EC" id="2.7.7.41"/>
    </reaction>
</comment>
<keyword evidence="14" id="KW-0443">Lipid metabolism</keyword>
<keyword evidence="8" id="KW-1003">Cell membrane</keyword>
<evidence type="ECO:0000256" key="2">
    <source>
        <dbReference type="ARBA" id="ARBA00004651"/>
    </source>
</evidence>
<dbReference type="GO" id="GO:0004605">
    <property type="term" value="F:phosphatidate cytidylyltransferase activity"/>
    <property type="evidence" value="ECO:0007669"/>
    <property type="project" value="UniProtKB-EC"/>
</dbReference>
<keyword evidence="12 25" id="KW-0548">Nucleotidyltransferase</keyword>
<evidence type="ECO:0000313" key="25">
    <source>
        <dbReference type="EMBL" id="QIG80282.1"/>
    </source>
</evidence>
<evidence type="ECO:0000256" key="3">
    <source>
        <dbReference type="ARBA" id="ARBA00005119"/>
    </source>
</evidence>
<gene>
    <name evidence="25" type="ORF">G5C33_11175</name>
</gene>
<keyword evidence="17" id="KW-1208">Phospholipid metabolism</keyword>
<evidence type="ECO:0000256" key="15">
    <source>
        <dbReference type="ARBA" id="ARBA00023136"/>
    </source>
</evidence>
<evidence type="ECO:0000256" key="19">
    <source>
        <dbReference type="ARBA" id="ARBA00031825"/>
    </source>
</evidence>
<dbReference type="PANTHER" id="PTHR46382">
    <property type="entry name" value="PHOSPHATIDATE CYTIDYLYLTRANSFERASE"/>
    <property type="match status" value="1"/>
</dbReference>
<feature type="transmembrane region" description="Helical" evidence="24">
    <location>
        <begin position="128"/>
        <end position="147"/>
    </location>
</feature>
<dbReference type="GO" id="GO:0016024">
    <property type="term" value="P:CDP-diacylglycerol biosynthetic process"/>
    <property type="evidence" value="ECO:0007669"/>
    <property type="project" value="TreeGrafter"/>
</dbReference>
<evidence type="ECO:0000256" key="9">
    <source>
        <dbReference type="ARBA" id="ARBA00022516"/>
    </source>
</evidence>
<proteinExistence type="inferred from homology"/>
<comment type="subcellular location">
    <subcellularLocation>
        <location evidence="2">Cell membrane</location>
        <topology evidence="2">Multi-pass membrane protein</topology>
    </subcellularLocation>
</comment>
<protein>
    <recommendedName>
        <fullName evidence="7">Phosphatidate cytidylyltransferase</fullName>
        <ecNumber evidence="6">2.7.7.41</ecNumber>
    </recommendedName>
    <alternativeName>
        <fullName evidence="20">CDP-DAG synthase</fullName>
    </alternativeName>
    <alternativeName>
        <fullName evidence="22">CDP-DG synthase</fullName>
    </alternativeName>
    <alternativeName>
        <fullName evidence="18">CDP-diacylglycerol synthase</fullName>
    </alternativeName>
    <alternativeName>
        <fullName evidence="21">CDP-diglyceride pyrophosphorylase</fullName>
    </alternativeName>
    <alternativeName>
        <fullName evidence="23">CDP-diglyceride synthase</fullName>
    </alternativeName>
    <alternativeName>
        <fullName evidence="19">CTP:phosphatidate cytidylyltransferase</fullName>
    </alternativeName>
</protein>
<organism evidence="25 26">
    <name type="scientific">Stakelama tenebrarum</name>
    <dbReference type="NCBI Taxonomy" id="2711215"/>
    <lineage>
        <taxon>Bacteria</taxon>
        <taxon>Pseudomonadati</taxon>
        <taxon>Pseudomonadota</taxon>
        <taxon>Alphaproteobacteria</taxon>
        <taxon>Sphingomonadales</taxon>
        <taxon>Sphingomonadaceae</taxon>
        <taxon>Stakelama</taxon>
    </lineage>
</organism>
<evidence type="ECO:0000256" key="10">
    <source>
        <dbReference type="ARBA" id="ARBA00022679"/>
    </source>
</evidence>
<dbReference type="EC" id="2.7.7.41" evidence="6"/>
<name>A0A6G6Y5S2_9SPHN</name>
<keyword evidence="13 24" id="KW-1133">Transmembrane helix</keyword>
<evidence type="ECO:0000256" key="12">
    <source>
        <dbReference type="ARBA" id="ARBA00022695"/>
    </source>
</evidence>
<dbReference type="EMBL" id="CP049109">
    <property type="protein sequence ID" value="QIG80282.1"/>
    <property type="molecule type" value="Genomic_DNA"/>
</dbReference>
<evidence type="ECO:0000256" key="23">
    <source>
        <dbReference type="ARBA" id="ARBA00033406"/>
    </source>
</evidence>
<evidence type="ECO:0000313" key="26">
    <source>
        <dbReference type="Proteomes" id="UP000501568"/>
    </source>
</evidence>
<reference evidence="25 26" key="1">
    <citation type="submission" date="2020-02" db="EMBL/GenBank/DDBJ databases">
        <authorList>
            <person name="Zheng R.K."/>
            <person name="Sun C.M."/>
        </authorList>
    </citation>
    <scope>NUCLEOTIDE SEQUENCE [LARGE SCALE GENOMIC DNA]</scope>
    <source>
        <strain evidence="26">zrk23</strain>
    </source>
</reference>
<feature type="transmembrane region" description="Helical" evidence="24">
    <location>
        <begin position="64"/>
        <end position="97"/>
    </location>
</feature>
<dbReference type="PANTHER" id="PTHR46382:SF1">
    <property type="entry name" value="PHOSPHATIDATE CYTIDYLYLTRANSFERASE"/>
    <property type="match status" value="1"/>
</dbReference>
<evidence type="ECO:0000256" key="7">
    <source>
        <dbReference type="ARBA" id="ARBA00019373"/>
    </source>
</evidence>
<keyword evidence="10 25" id="KW-0808">Transferase</keyword>
<evidence type="ECO:0000256" key="20">
    <source>
        <dbReference type="ARBA" id="ARBA00032253"/>
    </source>
</evidence>
<dbReference type="Pfam" id="PF01148">
    <property type="entry name" value="CTP_transf_1"/>
    <property type="match status" value="1"/>
</dbReference>
<evidence type="ECO:0000256" key="13">
    <source>
        <dbReference type="ARBA" id="ARBA00022989"/>
    </source>
</evidence>
<dbReference type="AlphaFoldDB" id="A0A6G6Y5S2"/>
<sequence length="258" mass="26912">MSWSPKELATRAAVGGILIALAATILWLGGLAFWLVTVVVGVLMIGEWAVLSGERLPGKRLAQYALSIPLAILCPWAAGPGFFALGLIVAAAFFLVIVKRNPQLGGGALYVGLPVLALLALREQENGLVLAVWTMALVWACDIGAYFAGRTFGGPLLAPKVSPAKTWSGLAGGVLLAGLFGVLMTYFGLPSYLAAATPFLAVVAQLGDLFESHIKRVAGVKDSDNILPGHGGMMDRLDGLVPVAPTAALLVMVPQWLT</sequence>
<accession>A0A6G6Y5S2</accession>
<evidence type="ECO:0000256" key="14">
    <source>
        <dbReference type="ARBA" id="ARBA00023098"/>
    </source>
</evidence>
<dbReference type="RefSeq" id="WP_165327289.1">
    <property type="nucleotide sequence ID" value="NZ_CP049109.1"/>
</dbReference>
<comment type="pathway">
    <text evidence="3">Phospholipid metabolism; CDP-diacylglycerol biosynthesis; CDP-diacylglycerol from sn-glycerol 3-phosphate: step 3/3.</text>
</comment>
<evidence type="ECO:0000256" key="5">
    <source>
        <dbReference type="ARBA" id="ARBA00010185"/>
    </source>
</evidence>